<accession>A0A068RA48</accession>
<dbReference type="RefSeq" id="WP_146226683.1">
    <property type="nucleotide sequence ID" value="NZ_FR904230.1"/>
</dbReference>
<reference evidence="2" key="2">
    <citation type="journal article" date="2014" name="Genome Biol. Evol.">
        <title>Settling down: the genome of Serratia symbiotica from the aphid Cinara tujafilina zooms in on the process of accommodation to a cooperative intracellular life.</title>
        <authorList>
            <person name="Manzano-Marin A."/>
            <person name="Latorre A."/>
        </authorList>
    </citation>
    <scope>NUCLEOTIDE SEQUENCE</scope>
    <source>
        <strain evidence="2">SCt-VLC</strain>
    </source>
</reference>
<feature type="domain" description="DUF7609" evidence="1">
    <location>
        <begin position="46"/>
        <end position="125"/>
    </location>
</feature>
<evidence type="ECO:0000313" key="2">
    <source>
        <dbReference type="EMBL" id="CDG47120.1"/>
    </source>
</evidence>
<protein>
    <recommendedName>
        <fullName evidence="1">DUF7609 domain-containing protein</fullName>
    </recommendedName>
</protein>
<sequence length="126" mass="14155">MARTMRYFGHITPPAEKLMTDHPVQPERTEDEIIDIDTEAFAHTVAMMAQPKPGMSHTHSEPLSPDYAAGQLVQDVNSLKKRARRLLVPAMHEATKRTGQVYNIESSLVLYPSGRLFAQAIVTRSR</sequence>
<dbReference type="EMBL" id="FR904230">
    <property type="protein sequence ID" value="CDG47120.1"/>
    <property type="molecule type" value="Genomic_DNA"/>
</dbReference>
<name>A0A068RA48_9GAMM</name>
<evidence type="ECO:0000259" key="1">
    <source>
        <dbReference type="Pfam" id="PF24582"/>
    </source>
</evidence>
<dbReference type="InterPro" id="IPR056028">
    <property type="entry name" value="DUF7609"/>
</dbReference>
<proteinExistence type="predicted"/>
<gene>
    <name evidence="2" type="ORF">SCTVLC_0353</name>
</gene>
<dbReference type="AlphaFoldDB" id="A0A068RA48"/>
<organism evidence="2">
    <name type="scientific">Serratia symbiotica SCt-VLC</name>
    <dbReference type="NCBI Taxonomy" id="1347341"/>
    <lineage>
        <taxon>Bacteria</taxon>
        <taxon>Pseudomonadati</taxon>
        <taxon>Pseudomonadota</taxon>
        <taxon>Gammaproteobacteria</taxon>
        <taxon>Enterobacterales</taxon>
        <taxon>Yersiniaceae</taxon>
        <taxon>Serratia</taxon>
        <taxon>Serratia symbiotica</taxon>
    </lineage>
</organism>
<reference evidence="2" key="1">
    <citation type="submission" date="2013-06" db="EMBL/GenBank/DDBJ databases">
        <authorList>
            <person name="Mazano-Marin A."/>
        </authorList>
    </citation>
    <scope>NUCLEOTIDE SEQUENCE</scope>
    <source>
        <strain evidence="2">SCt-VLC</strain>
    </source>
</reference>
<dbReference type="Pfam" id="PF24582">
    <property type="entry name" value="DUF7609"/>
    <property type="match status" value="1"/>
</dbReference>